<evidence type="ECO:0000256" key="1">
    <source>
        <dbReference type="ARBA" id="ARBA00009986"/>
    </source>
</evidence>
<dbReference type="Gene3D" id="3.40.605.10">
    <property type="entry name" value="Aldehyde Dehydrogenase, Chain A, domain 1"/>
    <property type="match status" value="2"/>
</dbReference>
<dbReference type="AlphaFoldDB" id="A0A0G2HH60"/>
<dbReference type="Pfam" id="PF00171">
    <property type="entry name" value="Aldedh"/>
    <property type="match status" value="1"/>
</dbReference>
<dbReference type="FunFam" id="3.40.309.10:FF:000012">
    <property type="entry name" value="Betaine aldehyde dehydrogenase"/>
    <property type="match status" value="1"/>
</dbReference>
<proteinExistence type="inferred from homology"/>
<dbReference type="InterPro" id="IPR029510">
    <property type="entry name" value="Ald_DH_CS_GLU"/>
</dbReference>
<dbReference type="InterPro" id="IPR015590">
    <property type="entry name" value="Aldehyde_DH_dom"/>
</dbReference>
<evidence type="ECO:0000256" key="6">
    <source>
        <dbReference type="RuleBase" id="RU003345"/>
    </source>
</evidence>
<dbReference type="Gene3D" id="3.40.309.10">
    <property type="entry name" value="Aldehyde Dehydrogenase, Chain A, domain 2"/>
    <property type="match status" value="1"/>
</dbReference>
<dbReference type="InterPro" id="IPR016163">
    <property type="entry name" value="Ald_DH_C"/>
</dbReference>
<dbReference type="SUPFAM" id="SSF53720">
    <property type="entry name" value="ALDH-like"/>
    <property type="match status" value="1"/>
</dbReference>
<accession>A0A0G2HH60</accession>
<reference evidence="8 9" key="1">
    <citation type="submission" date="2015-03" db="EMBL/GenBank/DDBJ databases">
        <authorList>
            <person name="Morales-Cruz A."/>
            <person name="Amrine K.C."/>
            <person name="Cantu D."/>
        </authorList>
    </citation>
    <scope>NUCLEOTIDE SEQUENCE [LARGE SCALE GENOMIC DNA]</scope>
    <source>
        <strain evidence="8">DS831</strain>
    </source>
</reference>
<evidence type="ECO:0000256" key="5">
    <source>
        <dbReference type="PROSITE-ProRule" id="PRU10007"/>
    </source>
</evidence>
<comment type="caution">
    <text evidence="8">The sequence shown here is derived from an EMBL/GenBank/DDBJ whole genome shotgun (WGS) entry which is preliminary data.</text>
</comment>
<dbReference type="Proteomes" id="UP000034182">
    <property type="component" value="Unassembled WGS sequence"/>
</dbReference>
<organism evidence="8 9">
    <name type="scientific">Diplodia seriata</name>
    <dbReference type="NCBI Taxonomy" id="420778"/>
    <lineage>
        <taxon>Eukaryota</taxon>
        <taxon>Fungi</taxon>
        <taxon>Dikarya</taxon>
        <taxon>Ascomycota</taxon>
        <taxon>Pezizomycotina</taxon>
        <taxon>Dothideomycetes</taxon>
        <taxon>Dothideomycetes incertae sedis</taxon>
        <taxon>Botryosphaeriales</taxon>
        <taxon>Botryosphaeriaceae</taxon>
        <taxon>Diplodia</taxon>
    </lineage>
</organism>
<dbReference type="InterPro" id="IPR016161">
    <property type="entry name" value="Ald_DH/histidinol_DH"/>
</dbReference>
<dbReference type="PANTHER" id="PTHR11699">
    <property type="entry name" value="ALDEHYDE DEHYDROGENASE-RELATED"/>
    <property type="match status" value="1"/>
</dbReference>
<keyword evidence="2 6" id="KW-0560">Oxidoreductase</keyword>
<comment type="similarity">
    <text evidence="1 6">Belongs to the aldehyde dehydrogenase family.</text>
</comment>
<evidence type="ECO:0000313" key="9">
    <source>
        <dbReference type="Proteomes" id="UP000034182"/>
    </source>
</evidence>
<evidence type="ECO:0000256" key="2">
    <source>
        <dbReference type="ARBA" id="ARBA00023002"/>
    </source>
</evidence>
<reference evidence="8 9" key="2">
    <citation type="submission" date="2015-05" db="EMBL/GenBank/DDBJ databases">
        <title>Distinctive expansion of gene families associated with plant cell wall degradation and secondary metabolism in the genomes of grapevine trunk pathogens.</title>
        <authorList>
            <person name="Lawrence D.P."/>
            <person name="Travadon R."/>
            <person name="Rolshausen P.E."/>
            <person name="Baumgartner K."/>
        </authorList>
    </citation>
    <scope>NUCLEOTIDE SEQUENCE [LARGE SCALE GENOMIC DNA]</scope>
    <source>
        <strain evidence="8">DS831</strain>
    </source>
</reference>
<dbReference type="CDD" id="cd07078">
    <property type="entry name" value="ALDH"/>
    <property type="match status" value="1"/>
</dbReference>
<sequence length="396" mass="42023">MKKLAALLREPATQARMASLEASSMGRPTAFYFDADHCAGNFETFATAGWSETQGATSLNTPGMLAMTLRQPYGVAAAIIPWNGPAIFFGSKSAYIATLIARAGFPPGIINVLHGHGPTSGAVLSAHMDVRVLSFTGSGRTGRLICEAAARSNLKNVHLELGGKSPALVFADADLDAAAADTQLSMTMNSGQVCMANSRILVHASVAAAFKEKFRERYAAVRVGAAEGEDGVDMGPLADAAQFEAVNSYIRLAKEAGGTMLLGDGDDEGKAEEKKRDGFFVHPHIFTDLPEDSRPAREEIFGPVVIIGVFETEEEAVRRANDTEYGLYASVYTKDVSRAVRVAKALESGTVGVNCTSPTMAYDMPFGGYKASGVGREGVKHSLGNFLEEKTVLIKL</sequence>
<evidence type="ECO:0000259" key="7">
    <source>
        <dbReference type="Pfam" id="PF00171"/>
    </source>
</evidence>
<feature type="domain" description="Aldehyde dehydrogenase" evidence="7">
    <location>
        <begin position="94"/>
        <end position="392"/>
    </location>
</feature>
<comment type="catalytic activity">
    <reaction evidence="4">
        <text>an aldehyde + NAD(+) + H2O = a carboxylate + NADH + 2 H(+)</text>
        <dbReference type="Rhea" id="RHEA:16185"/>
        <dbReference type="ChEBI" id="CHEBI:15377"/>
        <dbReference type="ChEBI" id="CHEBI:15378"/>
        <dbReference type="ChEBI" id="CHEBI:17478"/>
        <dbReference type="ChEBI" id="CHEBI:29067"/>
        <dbReference type="ChEBI" id="CHEBI:57540"/>
        <dbReference type="ChEBI" id="CHEBI:57945"/>
        <dbReference type="EC" id="1.2.1.3"/>
    </reaction>
</comment>
<evidence type="ECO:0000313" key="8">
    <source>
        <dbReference type="EMBL" id="KKY27775.1"/>
    </source>
</evidence>
<dbReference type="GO" id="GO:0004029">
    <property type="term" value="F:aldehyde dehydrogenase (NAD+) activity"/>
    <property type="evidence" value="ECO:0007669"/>
    <property type="project" value="UniProtKB-EC"/>
</dbReference>
<name>A0A0G2HH60_9PEZI</name>
<protein>
    <recommendedName>
        <fullName evidence="3">aldehyde dehydrogenase (NAD(+))</fullName>
        <ecNumber evidence="3">1.2.1.3</ecNumber>
    </recommendedName>
</protein>
<evidence type="ECO:0000256" key="3">
    <source>
        <dbReference type="ARBA" id="ARBA00024226"/>
    </source>
</evidence>
<dbReference type="EC" id="1.2.1.3" evidence="3"/>
<feature type="active site" evidence="5">
    <location>
        <position position="160"/>
    </location>
</feature>
<gene>
    <name evidence="8" type="ORF">UCDDS831_g00639</name>
</gene>
<dbReference type="PROSITE" id="PS00687">
    <property type="entry name" value="ALDEHYDE_DEHYDR_GLU"/>
    <property type="match status" value="1"/>
</dbReference>
<dbReference type="InterPro" id="IPR016162">
    <property type="entry name" value="Ald_DH_N"/>
</dbReference>
<dbReference type="EMBL" id="LAQI01000018">
    <property type="protein sequence ID" value="KKY27775.1"/>
    <property type="molecule type" value="Genomic_DNA"/>
</dbReference>
<evidence type="ECO:0000256" key="4">
    <source>
        <dbReference type="ARBA" id="ARBA00049194"/>
    </source>
</evidence>